<evidence type="ECO:0000313" key="1">
    <source>
        <dbReference type="EMBL" id="EGV97703.1"/>
    </source>
</evidence>
<protein>
    <submittedName>
        <fullName evidence="1">Uncharacterized protein</fullName>
    </submittedName>
</protein>
<name>G3GS05_CRIGR</name>
<dbReference type="EMBL" id="JH000005">
    <property type="protein sequence ID" value="EGV97703.1"/>
    <property type="molecule type" value="Genomic_DNA"/>
</dbReference>
<reference evidence="2" key="1">
    <citation type="journal article" date="2011" name="Nat. Biotechnol.">
        <title>The genomic sequence of the Chinese hamster ovary (CHO)-K1 cell line.</title>
        <authorList>
            <person name="Xu X."/>
            <person name="Nagarajan H."/>
            <person name="Lewis N.E."/>
            <person name="Pan S."/>
            <person name="Cai Z."/>
            <person name="Liu X."/>
            <person name="Chen W."/>
            <person name="Xie M."/>
            <person name="Wang W."/>
            <person name="Hammond S."/>
            <person name="Andersen M.R."/>
            <person name="Neff N."/>
            <person name="Passarelli B."/>
            <person name="Koh W."/>
            <person name="Fan H.C."/>
            <person name="Wang J."/>
            <person name="Gui Y."/>
            <person name="Lee K.H."/>
            <person name="Betenbaugh M.J."/>
            <person name="Quake S.R."/>
            <person name="Famili I."/>
            <person name="Palsson B.O."/>
            <person name="Wang J."/>
        </authorList>
    </citation>
    <scope>NUCLEOTIDE SEQUENCE [LARGE SCALE GENOMIC DNA]</scope>
    <source>
        <strain evidence="2">CHO K1 cell line</strain>
    </source>
</reference>
<dbReference type="AlphaFoldDB" id="G3GS05"/>
<sequence length="65" mass="6674">MNLVPVKLGLKLPWDLCPWGGVSRGIWDGGIRQVGPYNLILGGGGHGLGLSSKLPVTNPGGVKGL</sequence>
<accession>G3GS05</accession>
<dbReference type="InParanoid" id="G3GS05"/>
<gene>
    <name evidence="1" type="ORF">I79_000311</name>
</gene>
<proteinExistence type="predicted"/>
<evidence type="ECO:0000313" key="2">
    <source>
        <dbReference type="Proteomes" id="UP000001075"/>
    </source>
</evidence>
<dbReference type="Proteomes" id="UP000001075">
    <property type="component" value="Unassembled WGS sequence"/>
</dbReference>
<organism evidence="1 2">
    <name type="scientific">Cricetulus griseus</name>
    <name type="common">Chinese hamster</name>
    <name type="synonym">Cricetulus barabensis griseus</name>
    <dbReference type="NCBI Taxonomy" id="10029"/>
    <lineage>
        <taxon>Eukaryota</taxon>
        <taxon>Metazoa</taxon>
        <taxon>Chordata</taxon>
        <taxon>Craniata</taxon>
        <taxon>Vertebrata</taxon>
        <taxon>Euteleostomi</taxon>
        <taxon>Mammalia</taxon>
        <taxon>Eutheria</taxon>
        <taxon>Euarchontoglires</taxon>
        <taxon>Glires</taxon>
        <taxon>Rodentia</taxon>
        <taxon>Myomorpha</taxon>
        <taxon>Muroidea</taxon>
        <taxon>Cricetidae</taxon>
        <taxon>Cricetinae</taxon>
        <taxon>Cricetulus</taxon>
    </lineage>
</organism>